<comment type="caution">
    <text evidence="1">The sequence shown here is derived from an EMBL/GenBank/DDBJ whole genome shotgun (WGS) entry which is preliminary data.</text>
</comment>
<accession>A0A8S3ZJS8</accession>
<evidence type="ECO:0000313" key="1">
    <source>
        <dbReference type="EMBL" id="CAG5129777.1"/>
    </source>
</evidence>
<dbReference type="AlphaFoldDB" id="A0A8S3ZJS8"/>
<dbReference type="OrthoDB" id="6145106at2759"/>
<name>A0A8S3ZJS8_9EUPU</name>
<keyword evidence="2" id="KW-1185">Reference proteome</keyword>
<sequence>EGATEEQPDIPVSYQQKKRMIKSIRMPPKLAQDDYHIMDRPEEVIILRLRTGHNRLRSHMYNKFKIGQSAMCTCGLAPETTDHILQDCPIFNAFRQNIWPKETLVEVKLYGPLSELQKTVKFIQETALQI</sequence>
<dbReference type="EMBL" id="CAJHNH020003669">
    <property type="protein sequence ID" value="CAG5129777.1"/>
    <property type="molecule type" value="Genomic_DNA"/>
</dbReference>
<gene>
    <name evidence="1" type="ORF">CUNI_LOCUS15335</name>
</gene>
<evidence type="ECO:0008006" key="3">
    <source>
        <dbReference type="Google" id="ProtNLM"/>
    </source>
</evidence>
<feature type="non-terminal residue" evidence="1">
    <location>
        <position position="1"/>
    </location>
</feature>
<protein>
    <recommendedName>
        <fullName evidence="3">Reverse transcriptase</fullName>
    </recommendedName>
</protein>
<dbReference type="Proteomes" id="UP000678393">
    <property type="component" value="Unassembled WGS sequence"/>
</dbReference>
<proteinExistence type="predicted"/>
<evidence type="ECO:0000313" key="2">
    <source>
        <dbReference type="Proteomes" id="UP000678393"/>
    </source>
</evidence>
<reference evidence="1" key="1">
    <citation type="submission" date="2021-04" db="EMBL/GenBank/DDBJ databases">
        <authorList>
            <consortium name="Molecular Ecology Group"/>
        </authorList>
    </citation>
    <scope>NUCLEOTIDE SEQUENCE</scope>
</reference>
<organism evidence="1 2">
    <name type="scientific">Candidula unifasciata</name>
    <dbReference type="NCBI Taxonomy" id="100452"/>
    <lineage>
        <taxon>Eukaryota</taxon>
        <taxon>Metazoa</taxon>
        <taxon>Spiralia</taxon>
        <taxon>Lophotrochozoa</taxon>
        <taxon>Mollusca</taxon>
        <taxon>Gastropoda</taxon>
        <taxon>Heterobranchia</taxon>
        <taxon>Euthyneura</taxon>
        <taxon>Panpulmonata</taxon>
        <taxon>Eupulmonata</taxon>
        <taxon>Stylommatophora</taxon>
        <taxon>Helicina</taxon>
        <taxon>Helicoidea</taxon>
        <taxon>Geomitridae</taxon>
        <taxon>Candidula</taxon>
    </lineage>
</organism>